<dbReference type="SUPFAM" id="SSF82866">
    <property type="entry name" value="Multidrug efflux transporter AcrB transmembrane domain"/>
    <property type="match status" value="2"/>
</dbReference>
<comment type="caution">
    <text evidence="2">The sequence shown here is derived from an EMBL/GenBank/DDBJ whole genome shotgun (WGS) entry which is preliminary data.</text>
</comment>
<feature type="transmembrane region" description="Helical" evidence="1">
    <location>
        <begin position="329"/>
        <end position="348"/>
    </location>
</feature>
<dbReference type="EMBL" id="VJZA01000048">
    <property type="protein sequence ID" value="TVT19332.1"/>
    <property type="molecule type" value="Genomic_DNA"/>
</dbReference>
<evidence type="ECO:0000313" key="3">
    <source>
        <dbReference type="Proteomes" id="UP000318578"/>
    </source>
</evidence>
<dbReference type="PANTHER" id="PTHR33406:SF13">
    <property type="entry name" value="MEMBRANE PROTEIN YDFJ"/>
    <property type="match status" value="1"/>
</dbReference>
<feature type="transmembrane region" description="Helical" evidence="1">
    <location>
        <begin position="395"/>
        <end position="416"/>
    </location>
</feature>
<gene>
    <name evidence="2" type="ORF">FNH06_24550</name>
</gene>
<dbReference type="AlphaFoldDB" id="A0A558A4Z5"/>
<feature type="transmembrane region" description="Helical" evidence="1">
    <location>
        <begin position="581"/>
        <end position="599"/>
    </location>
</feature>
<feature type="transmembrane region" description="Helical" evidence="1">
    <location>
        <begin position="354"/>
        <end position="374"/>
    </location>
</feature>
<sequence length="739" mass="76415">MACVAALGAGGLARLRVETTVDSFLPAGDPSVTQLDEKARSFGGDPIVVLLESDAPKAILSGQNLDQLVGLEGRLAGLPDVASVYGPATVLNQLAGRAQDLLAELTGRRDAVREQAVQEAAAKGAAPAQAQAAGTRAQDEFDHRYGPLLVQGMPAGLPTLSNQRFVDSVMYSGDGGVRAQWHFVVPSQNSVAVLVRPREGMDQEATARLVAGVRAAVGRAPAGASRVTISGVPVVASSIGEQVSREIPLIGTVALVAVALALWLVPWTRRRHRLPPLLVTLISILLTLGVFGWTGRTLSLGVVAFLSVLLGVGCYYPTYFTQRARRRTVLVVAGASAASFGMLMASPLPFVRDLGMTLSVGVVLSATTGGLLLRRFVPAEHRTDTAVRPVNRKRGVAAAALAAGLAVVGWCALPSLPLQADVEGFAAGLPSLGDAANVEQALGSSGEVDLVLRGLDVTTPSALQWMQQAQDGIVTAHGDQLRPVISLPSLLTFLGSDATAEQIDAGMRLLPPYLSSAVVRQDHQSSVLVFGTRINDLGALRQLRNDLLRQLPVPPAGYQVDLTGLPMAAVRGDELISGDRIWSNVLGILASGVVLAVGLRRRADALRAVAAATTATGLGLFALWATGVPLSPITVTLGSLTAAVGAEFTVVLAAAVRTGNPALRRSVVLAAVTSALGYAALAVSKLAVIQQFGLLLAGSVVLALASAACVVAVSVTGPARSSATPVEEEPALKTLEEVR</sequence>
<name>A0A558A4Z5_9PSEU</name>
<feature type="transmembrane region" description="Helical" evidence="1">
    <location>
        <begin position="300"/>
        <end position="317"/>
    </location>
</feature>
<protein>
    <submittedName>
        <fullName evidence="2">RND transporter</fullName>
    </submittedName>
</protein>
<feature type="transmembrane region" description="Helical" evidence="1">
    <location>
        <begin position="694"/>
        <end position="715"/>
    </location>
</feature>
<evidence type="ECO:0000256" key="1">
    <source>
        <dbReference type="SAM" id="Phobius"/>
    </source>
</evidence>
<feature type="transmembrane region" description="Helical" evidence="1">
    <location>
        <begin position="247"/>
        <end position="265"/>
    </location>
</feature>
<feature type="transmembrane region" description="Helical" evidence="1">
    <location>
        <begin position="277"/>
        <end position="294"/>
    </location>
</feature>
<dbReference type="Proteomes" id="UP000318578">
    <property type="component" value="Unassembled WGS sequence"/>
</dbReference>
<keyword evidence="3" id="KW-1185">Reference proteome</keyword>
<organism evidence="2 3">
    <name type="scientific">Amycolatopsis acidiphila</name>
    <dbReference type="NCBI Taxonomy" id="715473"/>
    <lineage>
        <taxon>Bacteria</taxon>
        <taxon>Bacillati</taxon>
        <taxon>Actinomycetota</taxon>
        <taxon>Actinomycetes</taxon>
        <taxon>Pseudonocardiales</taxon>
        <taxon>Pseudonocardiaceae</taxon>
        <taxon>Amycolatopsis</taxon>
    </lineage>
</organism>
<dbReference type="PANTHER" id="PTHR33406">
    <property type="entry name" value="MEMBRANE PROTEIN MJ1562-RELATED"/>
    <property type="match status" value="1"/>
</dbReference>
<dbReference type="InterPro" id="IPR050545">
    <property type="entry name" value="Mycobact_MmpL"/>
</dbReference>
<dbReference type="GO" id="GO:0005886">
    <property type="term" value="C:plasma membrane"/>
    <property type="evidence" value="ECO:0007669"/>
    <property type="project" value="TreeGrafter"/>
</dbReference>
<accession>A0A558A4Z5</accession>
<keyword evidence="1" id="KW-0812">Transmembrane</keyword>
<feature type="transmembrane region" description="Helical" evidence="1">
    <location>
        <begin position="667"/>
        <end position="688"/>
    </location>
</feature>
<evidence type="ECO:0000313" key="2">
    <source>
        <dbReference type="EMBL" id="TVT19332.1"/>
    </source>
</evidence>
<dbReference type="OrthoDB" id="3609669at2"/>
<reference evidence="2 3" key="1">
    <citation type="submission" date="2019-07" db="EMBL/GenBank/DDBJ databases">
        <title>New species of Amycolatopsis and Streptomyces.</title>
        <authorList>
            <person name="Duangmal K."/>
            <person name="Teo W.F.A."/>
            <person name="Lipun K."/>
        </authorList>
    </citation>
    <scope>NUCLEOTIDE SEQUENCE [LARGE SCALE GENOMIC DNA]</scope>
    <source>
        <strain evidence="2 3">JCM 30562</strain>
    </source>
</reference>
<keyword evidence="1" id="KW-1133">Transmembrane helix</keyword>
<feature type="transmembrane region" description="Helical" evidence="1">
    <location>
        <begin position="633"/>
        <end position="655"/>
    </location>
</feature>
<keyword evidence="1" id="KW-0472">Membrane</keyword>
<feature type="transmembrane region" description="Helical" evidence="1">
    <location>
        <begin position="606"/>
        <end position="627"/>
    </location>
</feature>
<proteinExistence type="predicted"/>